<dbReference type="EMBL" id="JBHSTI010000067">
    <property type="protein sequence ID" value="MFC6239732.1"/>
    <property type="molecule type" value="Genomic_DNA"/>
</dbReference>
<feature type="chain" id="PRO_5045299403" description="Sortase" evidence="1">
    <location>
        <begin position="30"/>
        <end position="173"/>
    </location>
</feature>
<gene>
    <name evidence="2" type="ORF">ACFQGU_17815</name>
</gene>
<dbReference type="RefSeq" id="WP_386769043.1">
    <property type="nucleotide sequence ID" value="NZ_JBHSTI010000067.1"/>
</dbReference>
<evidence type="ECO:0008006" key="4">
    <source>
        <dbReference type="Google" id="ProtNLM"/>
    </source>
</evidence>
<proteinExistence type="predicted"/>
<protein>
    <recommendedName>
        <fullName evidence="4">Sortase</fullName>
    </recommendedName>
</protein>
<sequence length="173" mass="17990">MSRRHTFASTFAVGAVAGASVLLAAPASANPQATAAYGTFTCSDGRTFDIFGMDVPRFPSQVGFLGGKGAVARWIASEETVTVTVLDGVHANEVIAVDNDYAGAANKGARAPQPDLLRLATCSTSESYNYEDVLTAETAGYVGLDASYVGATVNFTGSATRTVWVNPVQLSKR</sequence>
<keyword evidence="1" id="KW-0732">Signal</keyword>
<keyword evidence="3" id="KW-1185">Reference proteome</keyword>
<evidence type="ECO:0000256" key="1">
    <source>
        <dbReference type="SAM" id="SignalP"/>
    </source>
</evidence>
<feature type="signal peptide" evidence="1">
    <location>
        <begin position="1"/>
        <end position="29"/>
    </location>
</feature>
<evidence type="ECO:0000313" key="3">
    <source>
        <dbReference type="Proteomes" id="UP001596138"/>
    </source>
</evidence>
<comment type="caution">
    <text evidence="2">The sequence shown here is derived from an EMBL/GenBank/DDBJ whole genome shotgun (WGS) entry which is preliminary data.</text>
</comment>
<accession>A0ABW1T4S6</accession>
<organism evidence="2 3">
    <name type="scientific">Longivirga aurantiaca</name>
    <dbReference type="NCBI Taxonomy" id="1837743"/>
    <lineage>
        <taxon>Bacteria</taxon>
        <taxon>Bacillati</taxon>
        <taxon>Actinomycetota</taxon>
        <taxon>Actinomycetes</taxon>
        <taxon>Sporichthyales</taxon>
        <taxon>Sporichthyaceae</taxon>
        <taxon>Longivirga</taxon>
    </lineage>
</organism>
<reference evidence="3" key="1">
    <citation type="journal article" date="2019" name="Int. J. Syst. Evol. Microbiol.">
        <title>The Global Catalogue of Microorganisms (GCM) 10K type strain sequencing project: providing services to taxonomists for standard genome sequencing and annotation.</title>
        <authorList>
            <consortium name="The Broad Institute Genomics Platform"/>
            <consortium name="The Broad Institute Genome Sequencing Center for Infectious Disease"/>
            <person name="Wu L."/>
            <person name="Ma J."/>
        </authorList>
    </citation>
    <scope>NUCLEOTIDE SEQUENCE [LARGE SCALE GENOMIC DNA]</scope>
    <source>
        <strain evidence="3">CGMCC 4.7317</strain>
    </source>
</reference>
<evidence type="ECO:0000313" key="2">
    <source>
        <dbReference type="EMBL" id="MFC6239732.1"/>
    </source>
</evidence>
<dbReference type="Proteomes" id="UP001596138">
    <property type="component" value="Unassembled WGS sequence"/>
</dbReference>
<name>A0ABW1T4S6_9ACTN</name>